<dbReference type="PANTHER" id="PTHR12281:SF31">
    <property type="entry name" value="DCN1-LIKE PROTEIN 3"/>
    <property type="match status" value="1"/>
</dbReference>
<dbReference type="GO" id="GO:0097602">
    <property type="term" value="F:cullin family protein binding"/>
    <property type="evidence" value="ECO:0007669"/>
    <property type="project" value="TreeGrafter"/>
</dbReference>
<reference evidence="6" key="1">
    <citation type="journal article" date="2010" name="Genome Biol.">
        <title>Genome sequence of the necrotrophic plant pathogen Pythium ultimum reveals original pathogenicity mechanisms and effector repertoire.</title>
        <authorList>
            <person name="Levesque C.A."/>
            <person name="Brouwer H."/>
            <person name="Cano L."/>
            <person name="Hamilton J.P."/>
            <person name="Holt C."/>
            <person name="Huitema E."/>
            <person name="Raffaele S."/>
            <person name="Robideau G.P."/>
            <person name="Thines M."/>
            <person name="Win J."/>
            <person name="Zerillo M.M."/>
            <person name="Beakes G.W."/>
            <person name="Boore J.L."/>
            <person name="Busam D."/>
            <person name="Dumas B."/>
            <person name="Ferriera S."/>
            <person name="Fuerstenberg S.I."/>
            <person name="Gachon C.M."/>
            <person name="Gaulin E."/>
            <person name="Govers F."/>
            <person name="Grenville-Briggs L."/>
            <person name="Horner N."/>
            <person name="Hostetler J."/>
            <person name="Jiang R.H."/>
            <person name="Johnson J."/>
            <person name="Krajaejun T."/>
            <person name="Lin H."/>
            <person name="Meijer H.J."/>
            <person name="Moore B."/>
            <person name="Morris P."/>
            <person name="Phuntmart V."/>
            <person name="Puiu D."/>
            <person name="Shetty J."/>
            <person name="Stajich J.E."/>
            <person name="Tripathy S."/>
            <person name="Wawra S."/>
            <person name="van West P."/>
            <person name="Whitty B.R."/>
            <person name="Coutinho P.M."/>
            <person name="Henrissat B."/>
            <person name="Martin F."/>
            <person name="Thomas P.D."/>
            <person name="Tyler B.M."/>
            <person name="De Vries R.P."/>
            <person name="Kamoun S."/>
            <person name="Yandell M."/>
            <person name="Tisserat N."/>
            <person name="Buell C.R."/>
        </authorList>
    </citation>
    <scope>NUCLEOTIDE SEQUENCE</scope>
    <source>
        <strain evidence="6">DAOM:BR144</strain>
    </source>
</reference>
<dbReference type="GO" id="GO:0031624">
    <property type="term" value="F:ubiquitin conjugating enzyme binding"/>
    <property type="evidence" value="ECO:0007669"/>
    <property type="project" value="TreeGrafter"/>
</dbReference>
<dbReference type="AlphaFoldDB" id="K3W7W8"/>
<dbReference type="GO" id="GO:0032182">
    <property type="term" value="F:ubiquitin-like protein binding"/>
    <property type="evidence" value="ECO:0007669"/>
    <property type="project" value="TreeGrafter"/>
</dbReference>
<evidence type="ECO:0000256" key="3">
    <source>
        <dbReference type="SAM" id="MobiDB-lite"/>
    </source>
</evidence>
<feature type="region of interest" description="Disordered" evidence="3">
    <location>
        <begin position="1"/>
        <end position="20"/>
    </location>
</feature>
<dbReference type="InterPro" id="IPR014764">
    <property type="entry name" value="DCN-prot"/>
</dbReference>
<dbReference type="Proteomes" id="UP000019132">
    <property type="component" value="Unassembled WGS sequence"/>
</dbReference>
<dbReference type="OMA" id="LWCKFLQ"/>
<dbReference type="Gene3D" id="1.10.238.10">
    <property type="entry name" value="EF-hand"/>
    <property type="match status" value="1"/>
</dbReference>
<organism evidence="5 6">
    <name type="scientific">Globisporangium ultimum (strain ATCC 200006 / CBS 805.95 / DAOM BR144)</name>
    <name type="common">Pythium ultimum</name>
    <dbReference type="NCBI Taxonomy" id="431595"/>
    <lineage>
        <taxon>Eukaryota</taxon>
        <taxon>Sar</taxon>
        <taxon>Stramenopiles</taxon>
        <taxon>Oomycota</taxon>
        <taxon>Peronosporomycetes</taxon>
        <taxon>Pythiales</taxon>
        <taxon>Pythiaceae</taxon>
        <taxon>Globisporangium</taxon>
    </lineage>
</organism>
<dbReference type="Pfam" id="PF03556">
    <property type="entry name" value="Cullin_binding"/>
    <property type="match status" value="1"/>
</dbReference>
<evidence type="ECO:0000256" key="2">
    <source>
        <dbReference type="RuleBase" id="RU410713"/>
    </source>
</evidence>
<evidence type="ECO:0000313" key="5">
    <source>
        <dbReference type="EnsemblProtists" id="PYU1_T001059"/>
    </source>
</evidence>
<reference evidence="6" key="2">
    <citation type="submission" date="2010-04" db="EMBL/GenBank/DDBJ databases">
        <authorList>
            <person name="Buell R."/>
            <person name="Hamilton J."/>
            <person name="Hostetler J."/>
        </authorList>
    </citation>
    <scope>NUCLEOTIDE SEQUENCE [LARGE SCALE GENOMIC DNA]</scope>
    <source>
        <strain evidence="6">DAOM:BR144</strain>
    </source>
</reference>
<name>K3W7W8_GLOUD</name>
<feature type="compositionally biased region" description="Basic and acidic residues" evidence="3">
    <location>
        <begin position="1"/>
        <end position="11"/>
    </location>
</feature>
<protein>
    <recommendedName>
        <fullName evidence="2">Defective in cullin neddylation protein</fullName>
    </recommendedName>
</protein>
<evidence type="ECO:0000259" key="4">
    <source>
        <dbReference type="PROSITE" id="PS51229"/>
    </source>
</evidence>
<evidence type="ECO:0000256" key="1">
    <source>
        <dbReference type="ARBA" id="ARBA00022786"/>
    </source>
</evidence>
<comment type="function">
    <text evidence="2">Neddylation of cullins play an essential role in the regulation of SCF-type complexes activity.</text>
</comment>
<dbReference type="Pfam" id="PF14555">
    <property type="entry name" value="UBA_4"/>
    <property type="match status" value="1"/>
</dbReference>
<keyword evidence="1" id="KW-0833">Ubl conjugation pathway</keyword>
<keyword evidence="6" id="KW-1185">Reference proteome</keyword>
<dbReference type="EnsemblProtists" id="PYU1_T001059">
    <property type="protein sequence ID" value="PYU1_T001059"/>
    <property type="gene ID" value="PYU1_G001059"/>
</dbReference>
<accession>K3W7W8</accession>
<dbReference type="PROSITE" id="PS51229">
    <property type="entry name" value="DCUN1"/>
    <property type="match status" value="1"/>
</dbReference>
<feature type="domain" description="DCUN1" evidence="4">
    <location>
        <begin position="62"/>
        <end position="253"/>
    </location>
</feature>
<dbReference type="VEuPathDB" id="FungiDB:PYU1_G001059"/>
<dbReference type="EMBL" id="GL376620">
    <property type="status" value="NOT_ANNOTATED_CDS"/>
    <property type="molecule type" value="Genomic_DNA"/>
</dbReference>
<dbReference type="PANTHER" id="PTHR12281">
    <property type="entry name" value="RP42 RELATED"/>
    <property type="match status" value="1"/>
</dbReference>
<dbReference type="eggNOG" id="KOG3077">
    <property type="taxonomic scope" value="Eukaryota"/>
</dbReference>
<dbReference type="Gene3D" id="1.10.8.10">
    <property type="entry name" value="DNA helicase RuvA subunit, C-terminal domain"/>
    <property type="match status" value="1"/>
</dbReference>
<dbReference type="Gene3D" id="1.10.238.200">
    <property type="entry name" value="Cullin, PONY binding domain"/>
    <property type="match status" value="1"/>
</dbReference>
<dbReference type="FunFam" id="1.10.238.10:FF:000030">
    <property type="entry name" value="DCN1-like protein"/>
    <property type="match status" value="1"/>
</dbReference>
<dbReference type="HOGENOM" id="CLU_047042_0_1_1"/>
<sequence length="257" mass="29678">MSSKLSSDKKQKVQAFQNTTNARESTAKSYLEMFSWDLMRAVDEFYANGGESNGAAETPAPVSQEAINTWFDTYVDEDEDVDTIPEEGILKFCEDIGVDPQDIVVLVIGWKMEAAYMCEFTRKEWKKGMEAMGVDSIDKMKAKIVSLREEITSDAKFKKFYSFCFGFSKEPGQKSLGIDIAVPMWELLLSTRFEKLTSQWLAFLDEKKPCKGVTRDTWDLLFDFFNKVHESYDNYDENEAWPVLIDDYMTWIETKKL</sequence>
<dbReference type="InterPro" id="IPR009060">
    <property type="entry name" value="UBA-like_sf"/>
</dbReference>
<dbReference type="STRING" id="431595.K3W7W8"/>
<dbReference type="FunFam" id="1.10.238.200:FF:000003">
    <property type="entry name" value="DCN1-like protein 3"/>
    <property type="match status" value="1"/>
</dbReference>
<reference evidence="5" key="3">
    <citation type="submission" date="2015-02" db="UniProtKB">
        <authorList>
            <consortium name="EnsemblProtists"/>
        </authorList>
    </citation>
    <scope>IDENTIFICATION</scope>
    <source>
        <strain evidence="5">DAOM BR144</strain>
    </source>
</reference>
<dbReference type="SUPFAM" id="SSF46934">
    <property type="entry name" value="UBA-like"/>
    <property type="match status" value="1"/>
</dbReference>
<dbReference type="GO" id="GO:0045116">
    <property type="term" value="P:protein neddylation"/>
    <property type="evidence" value="ECO:0007669"/>
    <property type="project" value="TreeGrafter"/>
</dbReference>
<evidence type="ECO:0000313" key="6">
    <source>
        <dbReference type="Proteomes" id="UP000019132"/>
    </source>
</evidence>
<dbReference type="GO" id="GO:0005886">
    <property type="term" value="C:plasma membrane"/>
    <property type="evidence" value="ECO:0007669"/>
    <property type="project" value="UniProtKB-ARBA"/>
</dbReference>
<proteinExistence type="predicted"/>
<dbReference type="InterPro" id="IPR042460">
    <property type="entry name" value="DCN1-like_PONY"/>
</dbReference>
<dbReference type="GO" id="GO:0000151">
    <property type="term" value="C:ubiquitin ligase complex"/>
    <property type="evidence" value="ECO:0007669"/>
    <property type="project" value="TreeGrafter"/>
</dbReference>
<dbReference type="InParanoid" id="K3W7W8"/>
<dbReference type="InterPro" id="IPR005176">
    <property type="entry name" value="PONY_dom"/>
</dbReference>